<keyword evidence="2" id="KW-0472">Membrane</keyword>
<feature type="compositionally biased region" description="Polar residues" evidence="1">
    <location>
        <begin position="159"/>
        <end position="173"/>
    </location>
</feature>
<dbReference type="AlphaFoldDB" id="A0A6L5WJM2"/>
<dbReference type="Pfam" id="PF13103">
    <property type="entry name" value="TonB_2"/>
    <property type="match status" value="1"/>
</dbReference>
<proteinExistence type="predicted"/>
<sequence length="264" mass="30257">MKNSFLNLASFLISLILYFLIIIFILYVSINATKHNVVVNFTKNKDAFINVIAIDLDEIATPTKNQSIKDDVKEYVVKQTEQAEEEKLKTTNKSTRQNHINLEDKPSIAKKDGLNLSNLFKDINKTKLKEIKNKEDMIQSRKKSHKTTKTKPSSNTKKQTNGISSDNASGKSQKTGIYNEFMGSVEDILTKIWSSYSALSNQNAIIEITINQDGKLSYKILELSLNNEFNQKIRDFLDRIEDIQFPNPPDKKPFTHTYEMKDLI</sequence>
<keyword evidence="4" id="KW-1185">Reference proteome</keyword>
<dbReference type="EMBL" id="VWSJ01000021">
    <property type="protein sequence ID" value="MSN96642.1"/>
    <property type="molecule type" value="Genomic_DNA"/>
</dbReference>
<evidence type="ECO:0000313" key="4">
    <source>
        <dbReference type="Proteomes" id="UP000476338"/>
    </source>
</evidence>
<comment type="caution">
    <text evidence="3">The sequence shown here is derived from an EMBL/GenBank/DDBJ whole genome shotgun (WGS) entry which is preliminary data.</text>
</comment>
<keyword evidence="2" id="KW-0812">Transmembrane</keyword>
<accession>A0A6L5WJM2</accession>
<evidence type="ECO:0000313" key="3">
    <source>
        <dbReference type="EMBL" id="MSN96642.1"/>
    </source>
</evidence>
<name>A0A6L5WJM2_9BACT</name>
<dbReference type="RefSeq" id="WP_154570908.1">
    <property type="nucleotide sequence ID" value="NZ_VWSJ01000021.1"/>
</dbReference>
<feature type="region of interest" description="Disordered" evidence="1">
    <location>
        <begin position="132"/>
        <end position="173"/>
    </location>
</feature>
<organism evidence="3 4">
    <name type="scientific">Campylobacter portucalensis</name>
    <dbReference type="NCBI Taxonomy" id="2608384"/>
    <lineage>
        <taxon>Bacteria</taxon>
        <taxon>Pseudomonadati</taxon>
        <taxon>Campylobacterota</taxon>
        <taxon>Epsilonproteobacteria</taxon>
        <taxon>Campylobacterales</taxon>
        <taxon>Campylobacteraceae</taxon>
        <taxon>Campylobacter</taxon>
    </lineage>
</organism>
<dbReference type="Proteomes" id="UP000476338">
    <property type="component" value="Unassembled WGS sequence"/>
</dbReference>
<reference evidence="3 4" key="1">
    <citation type="submission" date="2019-09" db="EMBL/GenBank/DDBJ databases">
        <authorList>
            <person name="Silva M."/>
            <person name="Pereira G."/>
            <person name="Lopes-Da-Costa L."/>
            <person name="Silva E."/>
        </authorList>
    </citation>
    <scope>NUCLEOTIDE SEQUENCE [LARGE SCALE GENOMIC DNA]</scope>
    <source>
        <strain evidence="3 4">FMV-PI01</strain>
    </source>
</reference>
<protein>
    <submittedName>
        <fullName evidence="3">TonB C-terminal domain-containing protein</fullName>
    </submittedName>
</protein>
<reference evidence="3 4" key="2">
    <citation type="submission" date="2020-03" db="EMBL/GenBank/DDBJ databases">
        <title>Campylobacter portucalensis sp. nov., a new species of Campylobacter isolated from the reproductive tract of bulls.</title>
        <authorList>
            <person name="Silva M.F."/>
            <person name="Pereira G."/>
            <person name="Carneiro C."/>
            <person name="Hemphill A."/>
            <person name="Mateus L."/>
            <person name="Lopes-Da-Costa L."/>
            <person name="Silva E."/>
        </authorList>
    </citation>
    <scope>NUCLEOTIDE SEQUENCE [LARGE SCALE GENOMIC DNA]</scope>
    <source>
        <strain evidence="3 4">FMV-PI01</strain>
    </source>
</reference>
<evidence type="ECO:0000256" key="2">
    <source>
        <dbReference type="SAM" id="Phobius"/>
    </source>
</evidence>
<feature type="compositionally biased region" description="Polar residues" evidence="1">
    <location>
        <begin position="91"/>
        <end position="100"/>
    </location>
</feature>
<keyword evidence="2" id="KW-1133">Transmembrane helix</keyword>
<feature type="transmembrane region" description="Helical" evidence="2">
    <location>
        <begin position="6"/>
        <end position="28"/>
    </location>
</feature>
<gene>
    <name evidence="3" type="ORF">F1B92_05595</name>
</gene>
<feature type="compositionally biased region" description="Basic residues" evidence="1">
    <location>
        <begin position="140"/>
        <end position="149"/>
    </location>
</feature>
<evidence type="ECO:0000256" key="1">
    <source>
        <dbReference type="SAM" id="MobiDB-lite"/>
    </source>
</evidence>
<feature type="region of interest" description="Disordered" evidence="1">
    <location>
        <begin position="83"/>
        <end position="102"/>
    </location>
</feature>